<evidence type="ECO:0000256" key="8">
    <source>
        <dbReference type="ARBA" id="ARBA00031306"/>
    </source>
</evidence>
<evidence type="ECO:0000256" key="7">
    <source>
        <dbReference type="ARBA" id="ARBA00022842"/>
    </source>
</evidence>
<evidence type="ECO:0000313" key="12">
    <source>
        <dbReference type="EMBL" id="OPJ58611.1"/>
    </source>
</evidence>
<evidence type="ECO:0000256" key="5">
    <source>
        <dbReference type="ARBA" id="ARBA00022723"/>
    </source>
</evidence>
<dbReference type="EC" id="2.7.1.180" evidence="1 10"/>
<feature type="binding site" evidence="11">
    <location>
        <position position="307"/>
    </location>
    <ligand>
        <name>Mg(2+)</name>
        <dbReference type="ChEBI" id="CHEBI:18420"/>
    </ligand>
</feature>
<comment type="cofactor">
    <cofactor evidence="11">
        <name>Mg(2+)</name>
        <dbReference type="ChEBI" id="CHEBI:18420"/>
    </cofactor>
    <cofactor evidence="11">
        <name>Mn(2+)</name>
        <dbReference type="ChEBI" id="CHEBI:29035"/>
    </cofactor>
    <text evidence="11">Magnesium. Can also use manganese.</text>
</comment>
<reference evidence="12 14" key="1">
    <citation type="submission" date="2017-03" db="EMBL/GenBank/DDBJ databases">
        <title>Genome sequence of Clostridium chromiireducens DSM 23318.</title>
        <authorList>
            <person name="Poehlein A."/>
            <person name="Daniel R."/>
        </authorList>
    </citation>
    <scope>NUCLEOTIDE SEQUENCE [LARGE SCALE GENOMIC DNA]</scope>
    <source>
        <strain evidence="12 14">DSM 23318</strain>
    </source>
</reference>
<name>A0A1V4IF45_9CLOT</name>
<comment type="caution">
    <text evidence="12">The sequence shown here is derived from an EMBL/GenBank/DDBJ whole genome shotgun (WGS) entry which is preliminary data.</text>
</comment>
<dbReference type="EMBL" id="MZGT01000064">
    <property type="protein sequence ID" value="OPJ58611.1"/>
    <property type="molecule type" value="Genomic_DNA"/>
</dbReference>
<evidence type="ECO:0000256" key="10">
    <source>
        <dbReference type="PIRNR" id="PIRNR006268"/>
    </source>
</evidence>
<feature type="binding site" evidence="11">
    <location>
        <position position="303"/>
    </location>
    <ligand>
        <name>Mg(2+)</name>
        <dbReference type="ChEBI" id="CHEBI:18420"/>
    </ligand>
</feature>
<keyword evidence="7 10" id="KW-0460">Magnesium</keyword>
<protein>
    <recommendedName>
        <fullName evidence="2 10">FAD:protein FMN transferase</fullName>
        <ecNumber evidence="1 10">2.7.1.180</ecNumber>
    </recommendedName>
    <alternativeName>
        <fullName evidence="8 10">Flavin transferase</fullName>
    </alternativeName>
</protein>
<dbReference type="InterPro" id="IPR003374">
    <property type="entry name" value="ApbE-like_sf"/>
</dbReference>
<reference evidence="13 15" key="2">
    <citation type="submission" date="2018-08" db="EMBL/GenBank/DDBJ databases">
        <title>Genome of Clostridium chromiireducens C1, DSM12136.</title>
        <authorList>
            <person name="Xing M."/>
            <person name="Wei Y."/>
            <person name="Ang E.L."/>
            <person name="Zhao H."/>
            <person name="Zhang Y."/>
        </authorList>
    </citation>
    <scope>NUCLEOTIDE SEQUENCE [LARGE SCALE GENOMIC DNA]</scope>
    <source>
        <strain evidence="13 15">C1</strain>
    </source>
</reference>
<dbReference type="Gene3D" id="3.10.520.10">
    <property type="entry name" value="ApbE-like domains"/>
    <property type="match status" value="1"/>
</dbReference>
<keyword evidence="14" id="KW-1185">Reference proteome</keyword>
<evidence type="ECO:0000256" key="3">
    <source>
        <dbReference type="ARBA" id="ARBA00022630"/>
    </source>
</evidence>
<evidence type="ECO:0000256" key="11">
    <source>
        <dbReference type="PIRSR" id="PIRSR006268-2"/>
    </source>
</evidence>
<gene>
    <name evidence="12" type="primary">apbE_4</name>
    <name evidence="12" type="ORF">CLCHR_38150</name>
    <name evidence="13" type="ORF">D2A34_10815</name>
</gene>
<keyword evidence="12" id="KW-0449">Lipoprotein</keyword>
<evidence type="ECO:0000256" key="9">
    <source>
        <dbReference type="ARBA" id="ARBA00048540"/>
    </source>
</evidence>
<dbReference type="Proteomes" id="UP000191056">
    <property type="component" value="Unassembled WGS sequence"/>
</dbReference>
<dbReference type="PIRSF" id="PIRSF006268">
    <property type="entry name" value="ApbE"/>
    <property type="match status" value="1"/>
</dbReference>
<evidence type="ECO:0000256" key="1">
    <source>
        <dbReference type="ARBA" id="ARBA00011955"/>
    </source>
</evidence>
<dbReference type="GO" id="GO:0016740">
    <property type="term" value="F:transferase activity"/>
    <property type="evidence" value="ECO:0007669"/>
    <property type="project" value="UniProtKB-UniRule"/>
</dbReference>
<evidence type="ECO:0000256" key="2">
    <source>
        <dbReference type="ARBA" id="ARBA00016337"/>
    </source>
</evidence>
<dbReference type="EMBL" id="QXDJ01000002">
    <property type="protein sequence ID" value="RII35655.1"/>
    <property type="molecule type" value="Genomic_DNA"/>
</dbReference>
<sequence length="359" mass="39934">MKKKICTFRKKNIFKFTLILCILSVLNLISCTNIRNKYFEKSSIVMDTAVTLSASGDKSKEAVEESFKRLKEIEEMASTTIETSDIYKINSASGKDYVQVHPEIMKMIQTSIKYSKLSNGAFDITLGPLINLWGIGTDNEKLPKVEEIKDKLPLVGYDKIDVNEAEGSIMLKEKGMAVDLGGVAKGFAADEVLKIYKKYDINNGLINLGSSSIYAFGKNKDNNKWSVGIKNPRSNDSNEYMGVIKLSNESLSTSGDYERYFIKDNKRYHHILNPNTGYPVDNGAISDTIVINGDVEDNGMLADILTTTVFALGPEKGIELINSITGVSCEITTSDYKVYTSDGFKDRIENLKGDFKFVN</sequence>
<feature type="binding site" evidence="11">
    <location>
        <position position="182"/>
    </location>
    <ligand>
        <name>Mg(2+)</name>
        <dbReference type="ChEBI" id="CHEBI:18420"/>
    </ligand>
</feature>
<dbReference type="PANTHER" id="PTHR30040">
    <property type="entry name" value="THIAMINE BIOSYNTHESIS LIPOPROTEIN APBE"/>
    <property type="match status" value="1"/>
</dbReference>
<keyword evidence="3 10" id="KW-0285">Flavoprotein</keyword>
<evidence type="ECO:0000256" key="6">
    <source>
        <dbReference type="ARBA" id="ARBA00022827"/>
    </source>
</evidence>
<comment type="catalytic activity">
    <reaction evidence="9 10">
        <text>L-threonyl-[protein] + FAD = FMN-L-threonyl-[protein] + AMP + H(+)</text>
        <dbReference type="Rhea" id="RHEA:36847"/>
        <dbReference type="Rhea" id="RHEA-COMP:11060"/>
        <dbReference type="Rhea" id="RHEA-COMP:11061"/>
        <dbReference type="ChEBI" id="CHEBI:15378"/>
        <dbReference type="ChEBI" id="CHEBI:30013"/>
        <dbReference type="ChEBI" id="CHEBI:57692"/>
        <dbReference type="ChEBI" id="CHEBI:74257"/>
        <dbReference type="ChEBI" id="CHEBI:456215"/>
        <dbReference type="EC" id="2.7.1.180"/>
    </reaction>
</comment>
<evidence type="ECO:0000313" key="13">
    <source>
        <dbReference type="EMBL" id="RII35655.1"/>
    </source>
</evidence>
<keyword evidence="6 10" id="KW-0274">FAD</keyword>
<dbReference type="InterPro" id="IPR024932">
    <property type="entry name" value="ApbE"/>
</dbReference>
<comment type="similarity">
    <text evidence="10">Belongs to the ApbE family.</text>
</comment>
<accession>A0A1V4IF45</accession>
<evidence type="ECO:0000313" key="14">
    <source>
        <dbReference type="Proteomes" id="UP000191056"/>
    </source>
</evidence>
<organism evidence="12 14">
    <name type="scientific">Clostridium chromiireducens</name>
    <dbReference type="NCBI Taxonomy" id="225345"/>
    <lineage>
        <taxon>Bacteria</taxon>
        <taxon>Bacillati</taxon>
        <taxon>Bacillota</taxon>
        <taxon>Clostridia</taxon>
        <taxon>Eubacteriales</taxon>
        <taxon>Clostridiaceae</taxon>
        <taxon>Clostridium</taxon>
    </lineage>
</organism>
<dbReference type="GO" id="GO:0046872">
    <property type="term" value="F:metal ion binding"/>
    <property type="evidence" value="ECO:0007669"/>
    <property type="project" value="UniProtKB-UniRule"/>
</dbReference>
<evidence type="ECO:0000256" key="4">
    <source>
        <dbReference type="ARBA" id="ARBA00022679"/>
    </source>
</evidence>
<keyword evidence="5 10" id="KW-0479">Metal-binding</keyword>
<keyword evidence="4 10" id="KW-0808">Transferase</keyword>
<dbReference type="Proteomes" id="UP000265930">
    <property type="component" value="Unassembled WGS sequence"/>
</dbReference>
<dbReference type="SUPFAM" id="SSF143631">
    <property type="entry name" value="ApbE-like"/>
    <property type="match status" value="1"/>
</dbReference>
<dbReference type="STRING" id="225345.CLCHR_38150"/>
<dbReference type="PANTHER" id="PTHR30040:SF2">
    <property type="entry name" value="FAD:PROTEIN FMN TRANSFERASE"/>
    <property type="match status" value="1"/>
</dbReference>
<dbReference type="RefSeq" id="WP_119366592.1">
    <property type="nucleotide sequence ID" value="NZ_JBLZIA010000009.1"/>
</dbReference>
<dbReference type="AlphaFoldDB" id="A0A1V4IF45"/>
<evidence type="ECO:0000313" key="15">
    <source>
        <dbReference type="Proteomes" id="UP000265930"/>
    </source>
</evidence>
<dbReference type="Pfam" id="PF02424">
    <property type="entry name" value="ApbE"/>
    <property type="match status" value="1"/>
</dbReference>
<proteinExistence type="inferred from homology"/>